<dbReference type="InterPro" id="IPR036028">
    <property type="entry name" value="SH3-like_dom_sf"/>
</dbReference>
<evidence type="ECO:0000256" key="8">
    <source>
        <dbReference type="ARBA" id="ARBA00022737"/>
    </source>
</evidence>
<gene>
    <name evidence="14" type="primary">tjp3</name>
</gene>
<dbReference type="InterPro" id="IPR008144">
    <property type="entry name" value="Guanylate_kin-like_dom"/>
</dbReference>
<dbReference type="GO" id="GO:0005923">
    <property type="term" value="C:bicellular tight junction"/>
    <property type="evidence" value="ECO:0007669"/>
    <property type="project" value="UniProtKB-SubCell"/>
</dbReference>
<dbReference type="InterPro" id="IPR001452">
    <property type="entry name" value="SH3_domain"/>
</dbReference>
<dbReference type="GO" id="GO:0045216">
    <property type="term" value="P:cell-cell junction organization"/>
    <property type="evidence" value="ECO:0007669"/>
    <property type="project" value="TreeGrafter"/>
</dbReference>
<comment type="similarity">
    <text evidence="3">Belongs to the MAGUK family.</text>
</comment>
<evidence type="ECO:0000256" key="6">
    <source>
        <dbReference type="ARBA" id="ARBA00022475"/>
    </source>
</evidence>
<dbReference type="Ensembl" id="ENSLCAT00010021851.1">
    <property type="protein sequence ID" value="ENSLCAP00010021382.1"/>
    <property type="gene ID" value="ENSLCAG00010010039.1"/>
</dbReference>
<keyword evidence="7" id="KW-0597">Phosphoprotein</keyword>
<feature type="compositionally biased region" description="Polar residues" evidence="11">
    <location>
        <begin position="103"/>
        <end position="118"/>
    </location>
</feature>
<evidence type="ECO:0000256" key="3">
    <source>
        <dbReference type="ARBA" id="ARBA00007014"/>
    </source>
</evidence>
<feature type="domain" description="PDZ" evidence="13">
    <location>
        <begin position="210"/>
        <end position="277"/>
    </location>
</feature>
<sequence>MEELTIWEQHTITLNKDPKLGFGFAISGGKDKPHPDSGDTAVVVSDVLPNGPAIGRLFNKDQIVMVNGTSMENVHSNYTIQILKACGKTANVTVKRPRKIQIPATTRPTRAASHSNLLDQDPPRQTRRYSDGSDNRDTYRYRARSSTPDRNGHGNTLPLMSSGYKRLPQQDVAGRPIRTTLGLRVFRKDNPHLSTSLKCWILFVFLFSAEYGLKLGSQIFIKHMTETGLAAKEGTLQEGDLILKINGMTTENLSLLETKHLVEKSRGKLTMTVLRDDRKFLVSIPEVADSAPNSEDDRRQDSSSEFEGEARGKGEGVIDVSTLSPSRTAAQLLLGGRAPRTTRTPSADTGTDEGLPNPSPHPYPHLPTPNPSPETQQDLMDWKLNLHTVSFVKEGSVGLRLVGGNDVGIFVGGVQPNSPAYEEGMKEGDQIMQVNKVDFGHFTREEAANFLLNIKKGERVEICTQNKMDLYKKIIKSNLADNFYIRTHFDHEAEGPIGLSFTRGEVFRVVDTMHRGKLGNWLAVRMGNDLHEMDKGTIPNLARAETLASIEQAQRASGERQVSGPRAEFWKLRGLRGNKKNEKNARRTRDDLLQLTIQGKFPAYERVLLREANFKRPIVILGPLNDIAMEKLAREMPDEYEVAEMVPRSGGGESASTVIKLDTVRKIAEKDKHPLLDITPTAVERLNYIQYHPMVLFLDPHSRKDVKAMRQRYSPNSNKSSRRLYSQALKMRKHCSHLFSARVDLQPNSNIWYESLKDKIRHQQSKPVWVSEVTLESGGEQDLDTLDQTQSDYLSAASDLEDTDGEAFTDGEAYTDNEELEEAYPAALARSSEPASGHHSPSMDSEPHADSYSLREIPPLMHVPEPRSTRQDNYSPAHSTAEEEDPSHRSFTDSDFSALDLVAPTTPSDGPPDFIAPDPTTRHSVNEPSYAEAAPESPQHASLSAIEDKLQQVGKMLLPFIGYTHTCVFI</sequence>
<dbReference type="PROSITE" id="PS50052">
    <property type="entry name" value="GUANYLATE_KINASE_2"/>
    <property type="match status" value="1"/>
</dbReference>
<dbReference type="SUPFAM" id="SSF52540">
    <property type="entry name" value="P-loop containing nucleoside triphosphate hydrolases"/>
    <property type="match status" value="1"/>
</dbReference>
<dbReference type="PRINTS" id="PR01597">
    <property type="entry name" value="ZONOCCLUDNS"/>
</dbReference>
<comment type="subcellular location">
    <subcellularLocation>
        <location evidence="2">Cell junction</location>
        <location evidence="2">Tight junction</location>
    </subcellularLocation>
    <subcellularLocation>
        <location evidence="1">Cell membrane</location>
        <topology evidence="1">Peripheral membrane protein</topology>
        <orientation evidence="1">Cytoplasmic side</orientation>
    </subcellularLocation>
</comment>
<keyword evidence="5" id="KW-0728">SH3 domain</keyword>
<dbReference type="AlphaFoldDB" id="A0A4W6D8U7"/>
<dbReference type="SUPFAM" id="SSF50044">
    <property type="entry name" value="SH3-domain"/>
    <property type="match status" value="1"/>
</dbReference>
<evidence type="ECO:0000313" key="15">
    <source>
        <dbReference type="Proteomes" id="UP000314980"/>
    </source>
</evidence>
<dbReference type="FunFam" id="2.30.42.10:FF:000009">
    <property type="entry name" value="Putative tight junction protein ZO-1"/>
    <property type="match status" value="1"/>
</dbReference>
<evidence type="ECO:0000256" key="1">
    <source>
        <dbReference type="ARBA" id="ARBA00004413"/>
    </source>
</evidence>
<feature type="region of interest" description="Disordered" evidence="11">
    <location>
        <begin position="826"/>
        <end position="942"/>
    </location>
</feature>
<keyword evidence="8" id="KW-0677">Repeat</keyword>
<keyword evidence="10" id="KW-0472">Membrane</keyword>
<evidence type="ECO:0000256" key="7">
    <source>
        <dbReference type="ARBA" id="ARBA00022553"/>
    </source>
</evidence>
<feature type="region of interest" description="Disordered" evidence="11">
    <location>
        <begin position="285"/>
        <end position="377"/>
    </location>
</feature>
<keyword evidence="4" id="KW-0796">Tight junction</keyword>
<evidence type="ECO:0000259" key="12">
    <source>
        <dbReference type="PROSITE" id="PS50052"/>
    </source>
</evidence>
<dbReference type="FunFam" id="3.40.50.300:FF:000110">
    <property type="entry name" value="tight junction protein ZO-1 isoform X1"/>
    <property type="match status" value="1"/>
</dbReference>
<dbReference type="CDD" id="cd06728">
    <property type="entry name" value="PDZ2_ZO1-like_ds"/>
    <property type="match status" value="1"/>
</dbReference>
<reference evidence="14" key="2">
    <citation type="submission" date="2025-08" db="UniProtKB">
        <authorList>
            <consortium name="Ensembl"/>
        </authorList>
    </citation>
    <scope>IDENTIFICATION</scope>
</reference>
<dbReference type="CDD" id="cd06727">
    <property type="entry name" value="PDZ1_ZO1-like"/>
    <property type="match status" value="1"/>
</dbReference>
<evidence type="ECO:0000256" key="10">
    <source>
        <dbReference type="ARBA" id="ARBA00023136"/>
    </source>
</evidence>
<dbReference type="PROSITE" id="PS50106">
    <property type="entry name" value="PDZ"/>
    <property type="match status" value="3"/>
</dbReference>
<dbReference type="GO" id="GO:0098609">
    <property type="term" value="P:cell-cell adhesion"/>
    <property type="evidence" value="ECO:0007669"/>
    <property type="project" value="TreeGrafter"/>
</dbReference>
<dbReference type="GO" id="GO:1905605">
    <property type="term" value="P:positive regulation of blood-brain barrier permeability"/>
    <property type="evidence" value="ECO:0007669"/>
    <property type="project" value="TreeGrafter"/>
</dbReference>
<dbReference type="GO" id="GO:0050839">
    <property type="term" value="F:cell adhesion molecule binding"/>
    <property type="evidence" value="ECO:0007669"/>
    <property type="project" value="TreeGrafter"/>
</dbReference>
<dbReference type="Pfam" id="PF00625">
    <property type="entry name" value="Guanylate_kin"/>
    <property type="match status" value="1"/>
</dbReference>
<dbReference type="Gene3D" id="2.30.42.10">
    <property type="match status" value="3"/>
</dbReference>
<dbReference type="CDD" id="cd12028">
    <property type="entry name" value="SH3_ZO-3"/>
    <property type="match status" value="1"/>
</dbReference>
<dbReference type="InterPro" id="IPR008145">
    <property type="entry name" value="GK/Ca_channel_bsu"/>
</dbReference>
<dbReference type="GO" id="GO:0090557">
    <property type="term" value="P:establishment of endothelial intestinal barrier"/>
    <property type="evidence" value="ECO:0007669"/>
    <property type="project" value="TreeGrafter"/>
</dbReference>
<feature type="domain" description="PDZ" evidence="13">
    <location>
        <begin position="386"/>
        <end position="466"/>
    </location>
</feature>
<dbReference type="Pfam" id="PF07653">
    <property type="entry name" value="SH3_2"/>
    <property type="match status" value="1"/>
</dbReference>
<evidence type="ECO:0000256" key="4">
    <source>
        <dbReference type="ARBA" id="ARBA00022427"/>
    </source>
</evidence>
<keyword evidence="6" id="KW-1003">Cell membrane</keyword>
<dbReference type="Pfam" id="PF00595">
    <property type="entry name" value="PDZ"/>
    <property type="match status" value="3"/>
</dbReference>
<dbReference type="InterPro" id="IPR027417">
    <property type="entry name" value="P-loop_NTPase"/>
</dbReference>
<evidence type="ECO:0000256" key="2">
    <source>
        <dbReference type="ARBA" id="ARBA00004435"/>
    </source>
</evidence>
<reference evidence="14" key="3">
    <citation type="submission" date="2025-09" db="UniProtKB">
        <authorList>
            <consortium name="Ensembl"/>
        </authorList>
    </citation>
    <scope>IDENTIFICATION</scope>
</reference>
<dbReference type="SMART" id="SM00228">
    <property type="entry name" value="PDZ"/>
    <property type="match status" value="3"/>
</dbReference>
<feature type="compositionally biased region" description="Pro residues" evidence="11">
    <location>
        <begin position="357"/>
        <end position="372"/>
    </location>
</feature>
<feature type="region of interest" description="Disordered" evidence="11">
    <location>
        <begin position="98"/>
        <end position="165"/>
    </location>
</feature>
<feature type="domain" description="Guanylate kinase-like" evidence="12">
    <location>
        <begin position="641"/>
        <end position="761"/>
    </location>
</feature>
<evidence type="ECO:0000259" key="13">
    <source>
        <dbReference type="PROSITE" id="PS50106"/>
    </source>
</evidence>
<dbReference type="SMART" id="SM00072">
    <property type="entry name" value="GuKc"/>
    <property type="match status" value="1"/>
</dbReference>
<evidence type="ECO:0000256" key="5">
    <source>
        <dbReference type="ARBA" id="ARBA00022443"/>
    </source>
</evidence>
<keyword evidence="15" id="KW-1185">Reference proteome</keyword>
<dbReference type="SUPFAM" id="SSF50156">
    <property type="entry name" value="PDZ domain-like"/>
    <property type="match status" value="3"/>
</dbReference>
<accession>A0A4W6D8U7</accession>
<feature type="domain" description="PDZ" evidence="13">
    <location>
        <begin position="11"/>
        <end position="98"/>
    </location>
</feature>
<dbReference type="GO" id="GO:0150105">
    <property type="term" value="P:protein localization to cell-cell junction"/>
    <property type="evidence" value="ECO:0007669"/>
    <property type="project" value="TreeGrafter"/>
</dbReference>
<feature type="compositionally biased region" description="Basic and acidic residues" evidence="11">
    <location>
        <begin position="121"/>
        <end position="140"/>
    </location>
</feature>
<dbReference type="GO" id="GO:0005886">
    <property type="term" value="C:plasma membrane"/>
    <property type="evidence" value="ECO:0007669"/>
    <property type="project" value="UniProtKB-SubCell"/>
</dbReference>
<evidence type="ECO:0000313" key="14">
    <source>
        <dbReference type="Ensembl" id="ENSLCAP00010021382.1"/>
    </source>
</evidence>
<keyword evidence="9" id="KW-0965">Cell junction</keyword>
<protein>
    <submittedName>
        <fullName evidence="14">Tight junction protein 3</fullName>
    </submittedName>
</protein>
<dbReference type="GeneTree" id="ENSGT00940000160036"/>
<dbReference type="PRINTS" id="PR01600">
    <property type="entry name" value="ZONOCCLUDNS3"/>
</dbReference>
<dbReference type="InterPro" id="IPR036034">
    <property type="entry name" value="PDZ_sf"/>
</dbReference>
<organism evidence="14 15">
    <name type="scientific">Lates calcarifer</name>
    <name type="common">Barramundi</name>
    <name type="synonym">Holocentrus calcarifer</name>
    <dbReference type="NCBI Taxonomy" id="8187"/>
    <lineage>
        <taxon>Eukaryota</taxon>
        <taxon>Metazoa</taxon>
        <taxon>Chordata</taxon>
        <taxon>Craniata</taxon>
        <taxon>Vertebrata</taxon>
        <taxon>Euteleostomi</taxon>
        <taxon>Actinopterygii</taxon>
        <taxon>Neopterygii</taxon>
        <taxon>Teleostei</taxon>
        <taxon>Neoteleostei</taxon>
        <taxon>Acanthomorphata</taxon>
        <taxon>Carangaria</taxon>
        <taxon>Carangaria incertae sedis</taxon>
        <taxon>Centropomidae</taxon>
        <taxon>Lates</taxon>
    </lineage>
</organism>
<reference evidence="15" key="1">
    <citation type="submission" date="2015-09" db="EMBL/GenBank/DDBJ databases">
        <authorList>
            <person name="Sai Rama Sridatta P."/>
        </authorList>
    </citation>
    <scope>NUCLEOTIDE SEQUENCE [LARGE SCALE GENOMIC DNA]</scope>
</reference>
<dbReference type="PANTHER" id="PTHR13865:SF11">
    <property type="entry name" value="TIGHT JUNCTION PROTEIN ZO-3"/>
    <property type="match status" value="1"/>
</dbReference>
<dbReference type="InterPro" id="IPR005417">
    <property type="entry name" value="ZO"/>
</dbReference>
<evidence type="ECO:0000256" key="9">
    <source>
        <dbReference type="ARBA" id="ARBA00022949"/>
    </source>
</evidence>
<dbReference type="Gene3D" id="2.30.30.40">
    <property type="entry name" value="SH3 Domains"/>
    <property type="match status" value="1"/>
</dbReference>
<dbReference type="FunFam" id="2.30.42.10:FF:000013">
    <property type="entry name" value="Putative tight junction protein ZO-1"/>
    <property type="match status" value="1"/>
</dbReference>
<dbReference type="InterPro" id="IPR001478">
    <property type="entry name" value="PDZ"/>
</dbReference>
<proteinExistence type="inferred from homology"/>
<dbReference type="Proteomes" id="UP000314980">
    <property type="component" value="Unassembled WGS sequence"/>
</dbReference>
<evidence type="ECO:0000256" key="11">
    <source>
        <dbReference type="SAM" id="MobiDB-lite"/>
    </source>
</evidence>
<dbReference type="Gene3D" id="3.40.50.300">
    <property type="entry name" value="P-loop containing nucleotide triphosphate hydrolases"/>
    <property type="match status" value="1"/>
</dbReference>
<feature type="compositionally biased region" description="Basic and acidic residues" evidence="11">
    <location>
        <begin position="295"/>
        <end position="316"/>
    </location>
</feature>
<dbReference type="CDD" id="cd06729">
    <property type="entry name" value="PDZ3_ZO1-like_domain"/>
    <property type="match status" value="1"/>
</dbReference>
<name>A0A4W6D8U7_LATCA</name>
<dbReference type="InterPro" id="IPR005420">
    <property type="entry name" value="ZO-3"/>
</dbReference>
<dbReference type="PANTHER" id="PTHR13865">
    <property type="entry name" value="TIGHT JUNCTION PROTEIN"/>
    <property type="match status" value="1"/>
</dbReference>